<protein>
    <submittedName>
        <fullName evidence="2">Uncharacterized protein</fullName>
    </submittedName>
</protein>
<evidence type="ECO:0000313" key="2">
    <source>
        <dbReference type="EMBL" id="CNU72223.1"/>
    </source>
</evidence>
<name>A0A655DK93_SALET</name>
<dbReference type="EMBL" id="CQPD01000008">
    <property type="protein sequence ID" value="CNT81720.1"/>
    <property type="molecule type" value="Genomic_DNA"/>
</dbReference>
<evidence type="ECO:0000313" key="1">
    <source>
        <dbReference type="EMBL" id="CNT81720.1"/>
    </source>
</evidence>
<dbReference type="Proteomes" id="UP000041314">
    <property type="component" value="Unassembled WGS sequence"/>
</dbReference>
<accession>A0A655DK93</accession>
<evidence type="ECO:0000313" key="3">
    <source>
        <dbReference type="Proteomes" id="UP000041314"/>
    </source>
</evidence>
<proteinExistence type="predicted"/>
<gene>
    <name evidence="2" type="ORF">ERS008198_03412</name>
    <name evidence="1" type="ORF">ERS008207_01041</name>
</gene>
<dbReference type="Proteomes" id="UP000042394">
    <property type="component" value="Unassembled WGS sequence"/>
</dbReference>
<evidence type="ECO:0000313" key="4">
    <source>
        <dbReference type="Proteomes" id="UP000042394"/>
    </source>
</evidence>
<dbReference type="AlphaFoldDB" id="A0A655DK93"/>
<sequence>MLNTPAFKPDIGVHDVPFVGFKAIVRQHFIRRLNILLAFALFRPFRLLSVFPGIHANQRAKIGQA</sequence>
<organism evidence="2 3">
    <name type="scientific">Salmonella enterica subsp. enterica serovar Bovismorbificans</name>
    <dbReference type="NCBI Taxonomy" id="58097"/>
    <lineage>
        <taxon>Bacteria</taxon>
        <taxon>Pseudomonadati</taxon>
        <taxon>Pseudomonadota</taxon>
        <taxon>Gammaproteobacteria</taxon>
        <taxon>Enterobacterales</taxon>
        <taxon>Enterobacteriaceae</taxon>
        <taxon>Salmonella</taxon>
    </lineage>
</organism>
<reference evidence="3 4" key="1">
    <citation type="submission" date="2015-03" db="EMBL/GenBank/DDBJ databases">
        <authorList>
            <consortium name="Pathogen Informatics"/>
        </authorList>
    </citation>
    <scope>NUCLEOTIDE SEQUENCE [LARGE SCALE GENOMIC DNA]</scope>
    <source>
        <strain evidence="2 3">A1104</strain>
        <strain evidence="1 4">D4891</strain>
    </source>
</reference>
<dbReference type="EMBL" id="CQPA01000032">
    <property type="protein sequence ID" value="CNU72223.1"/>
    <property type="molecule type" value="Genomic_DNA"/>
</dbReference>